<dbReference type="Gramene" id="OMERI04G21040.1">
    <property type="protein sequence ID" value="OMERI04G21040.1"/>
    <property type="gene ID" value="OMERI04G21040"/>
</dbReference>
<evidence type="ECO:0000313" key="4">
    <source>
        <dbReference type="Proteomes" id="UP000008021"/>
    </source>
</evidence>
<dbReference type="Proteomes" id="UP000008021">
    <property type="component" value="Chromosome 4"/>
</dbReference>
<feature type="domain" description="GIR1-like zinc ribbon" evidence="2">
    <location>
        <begin position="176"/>
        <end position="203"/>
    </location>
</feature>
<dbReference type="PANTHER" id="PTHR33177">
    <property type="entry name" value="PUTATIVE-RELATED"/>
    <property type="match status" value="1"/>
</dbReference>
<dbReference type="STRING" id="40149.A0A0E0DIF4"/>
<feature type="compositionally biased region" description="Low complexity" evidence="1">
    <location>
        <begin position="162"/>
        <end position="173"/>
    </location>
</feature>
<feature type="compositionally biased region" description="Low complexity" evidence="1">
    <location>
        <begin position="306"/>
        <end position="326"/>
    </location>
</feature>
<feature type="compositionally biased region" description="Low complexity" evidence="1">
    <location>
        <begin position="333"/>
        <end position="344"/>
    </location>
</feature>
<sequence length="410" mass="40238">MAADVSSVARLLRGEAGRRGGAAGEVVTMDLLGGCGGDSRGGVGGGGGGEDEVVDLEVKVPVGWERRLDLMSGKTFLTPRLQGVHVGNQDLNLPPPPSSAAAAASTSAAVCTLDMVRSALERATAGRAAASAAAARASPATSSSSSASTSSSSSSIGKRQRSPPAGGAAAMPASPSMRAAACPSCLTYVLIAEADPRCPRCAGNVPPLAGKTREASAGAGDGSGKKPKIDLNAAADDTENILIRKTFLTPRLQGVHVGNQDLNLPPPPSSAAAAASTSAAVCTLDMVRSALERATAGRAAASAAAARASPATSSSSSASTSSSSSSIGKRQRSPPAGGAAAMPASPSMRAAACPSCLTYVLIAEADPRCPRCAGNVPPLAGKTREASAGAGDGSGKKPKIDLNAAADDTE</sequence>
<evidence type="ECO:0000313" key="3">
    <source>
        <dbReference type="EnsemblPlants" id="OMERI04G21040.1"/>
    </source>
</evidence>
<dbReference type="InterPro" id="IPR056440">
    <property type="entry name" value="Zn-ribbon_GIR1"/>
</dbReference>
<dbReference type="PANTHER" id="PTHR33177:SF24">
    <property type="entry name" value="FILAMENTOUS HEMAGGLUTININ TRANSPORTER"/>
    <property type="match status" value="1"/>
</dbReference>
<feature type="region of interest" description="Disordered" evidence="1">
    <location>
        <begin position="370"/>
        <end position="410"/>
    </location>
</feature>
<protein>
    <recommendedName>
        <fullName evidence="2">GIR1-like zinc ribbon domain-containing protein</fullName>
    </recommendedName>
</protein>
<accession>A0A0E0DIF4</accession>
<organism evidence="3">
    <name type="scientific">Oryza meridionalis</name>
    <dbReference type="NCBI Taxonomy" id="40149"/>
    <lineage>
        <taxon>Eukaryota</taxon>
        <taxon>Viridiplantae</taxon>
        <taxon>Streptophyta</taxon>
        <taxon>Embryophyta</taxon>
        <taxon>Tracheophyta</taxon>
        <taxon>Spermatophyta</taxon>
        <taxon>Magnoliopsida</taxon>
        <taxon>Liliopsida</taxon>
        <taxon>Poales</taxon>
        <taxon>Poaceae</taxon>
        <taxon>BOP clade</taxon>
        <taxon>Oryzoideae</taxon>
        <taxon>Oryzeae</taxon>
        <taxon>Oryzinae</taxon>
        <taxon>Oryza</taxon>
    </lineage>
</organism>
<dbReference type="AlphaFoldDB" id="A0A0E0DIF4"/>
<proteinExistence type="predicted"/>
<name>A0A0E0DIF4_9ORYZ</name>
<reference evidence="3" key="1">
    <citation type="submission" date="2015-04" db="UniProtKB">
        <authorList>
            <consortium name="EnsemblPlants"/>
        </authorList>
    </citation>
    <scope>IDENTIFICATION</scope>
</reference>
<feature type="region of interest" description="Disordered" evidence="1">
    <location>
        <begin position="135"/>
        <end position="173"/>
    </location>
</feature>
<feature type="compositionally biased region" description="Low complexity" evidence="1">
    <location>
        <begin position="135"/>
        <end position="155"/>
    </location>
</feature>
<keyword evidence="4" id="KW-1185">Reference proteome</keyword>
<evidence type="ECO:0000256" key="1">
    <source>
        <dbReference type="SAM" id="MobiDB-lite"/>
    </source>
</evidence>
<evidence type="ECO:0000259" key="2">
    <source>
        <dbReference type="Pfam" id="PF24747"/>
    </source>
</evidence>
<feature type="domain" description="GIR1-like zinc ribbon" evidence="2">
    <location>
        <begin position="347"/>
        <end position="374"/>
    </location>
</feature>
<dbReference type="InterPro" id="IPR055281">
    <property type="entry name" value="GIR1-2/SIED1"/>
</dbReference>
<reference evidence="3" key="2">
    <citation type="submission" date="2018-05" db="EMBL/GenBank/DDBJ databases">
        <title>OmerRS3 (Oryza meridionalis Reference Sequence Version 3).</title>
        <authorList>
            <person name="Zhang J."/>
            <person name="Kudrna D."/>
            <person name="Lee S."/>
            <person name="Talag J."/>
            <person name="Welchert J."/>
            <person name="Wing R.A."/>
        </authorList>
    </citation>
    <scope>NUCLEOTIDE SEQUENCE [LARGE SCALE GENOMIC DNA]</scope>
    <source>
        <strain evidence="3">cv. OR44</strain>
    </source>
</reference>
<feature type="region of interest" description="Disordered" evidence="1">
    <location>
        <begin position="204"/>
        <end position="230"/>
    </location>
</feature>
<dbReference type="eggNOG" id="ENOG502RY4K">
    <property type="taxonomic scope" value="Eukaryota"/>
</dbReference>
<dbReference type="EnsemblPlants" id="OMERI04G21040.1">
    <property type="protein sequence ID" value="OMERI04G21040.1"/>
    <property type="gene ID" value="OMERI04G21040"/>
</dbReference>
<feature type="region of interest" description="Disordered" evidence="1">
    <location>
        <begin position="306"/>
        <end position="344"/>
    </location>
</feature>
<dbReference type="HOGENOM" id="CLU_671546_0_0_1"/>
<dbReference type="Pfam" id="PF24747">
    <property type="entry name" value="Zn-ribbon_GIR1"/>
    <property type="match status" value="2"/>
</dbReference>